<keyword evidence="2" id="KW-1185">Reference proteome</keyword>
<comment type="caution">
    <text evidence="1">The sequence shown here is derived from an EMBL/GenBank/DDBJ whole genome shotgun (WGS) entry which is preliminary data.</text>
</comment>
<accession>A0ABP1Z6G6</accession>
<organism evidence="1 2">
    <name type="scientific">Thiomonas arsenitoxydans (strain DSM 22701 / CIP 110005 / 3As)</name>
    <dbReference type="NCBI Taxonomy" id="426114"/>
    <lineage>
        <taxon>Bacteria</taxon>
        <taxon>Pseudomonadati</taxon>
        <taxon>Pseudomonadota</taxon>
        <taxon>Betaproteobacteria</taxon>
        <taxon>Burkholderiales</taxon>
        <taxon>Thiomonas</taxon>
    </lineage>
</organism>
<protein>
    <submittedName>
        <fullName evidence="1">Uncharacterized protein</fullName>
    </submittedName>
</protein>
<evidence type="ECO:0000313" key="1">
    <source>
        <dbReference type="EMBL" id="CQR34217.1"/>
    </source>
</evidence>
<reference evidence="1 2" key="1">
    <citation type="submission" date="2015-03" db="EMBL/GenBank/DDBJ databases">
        <authorList>
            <person name="Regsiter A."/>
            <person name="william w."/>
        </authorList>
    </citation>
    <scope>NUCLEOTIDE SEQUENCE [LARGE SCALE GENOMIC DNA]</scope>
    <source>
        <strain evidence="1 2">CB1</strain>
    </source>
</reference>
<gene>
    <name evidence="1" type="ORF">THICB1_30360</name>
</gene>
<proteinExistence type="predicted"/>
<dbReference type="Proteomes" id="UP000078599">
    <property type="component" value="Unassembled WGS sequence"/>
</dbReference>
<name>A0ABP1Z6G6_THIA3</name>
<dbReference type="EMBL" id="CTRI01000023">
    <property type="protein sequence ID" value="CQR34217.1"/>
    <property type="molecule type" value="Genomic_DNA"/>
</dbReference>
<sequence>MNQSLYISTDRAMSAFHCCGLLRLMGMESGGRCLVDIQNPEVIEKVSKYETKLTRRLNQGKYELRDHGNFGSSAVSDANSACESVNSDRPKHLALSRCSG</sequence>
<evidence type="ECO:0000313" key="2">
    <source>
        <dbReference type="Proteomes" id="UP000078599"/>
    </source>
</evidence>